<accession>A0A0R3L8J1</accession>
<evidence type="ECO:0000256" key="1">
    <source>
        <dbReference type="SAM" id="MobiDB-lite"/>
    </source>
</evidence>
<dbReference type="Pfam" id="PF11300">
    <property type="entry name" value="DUF3102"/>
    <property type="match status" value="1"/>
</dbReference>
<comment type="caution">
    <text evidence="2">The sequence shown here is derived from an EMBL/GenBank/DDBJ whole genome shotgun (WGS) entry which is preliminary data.</text>
</comment>
<reference evidence="2 3" key="1">
    <citation type="submission" date="2014-03" db="EMBL/GenBank/DDBJ databases">
        <title>Bradyrhizobium valentinum sp. nov., isolated from effective nodules of Lupinus mariae-josephae, a lupine endemic of basic-lime soils in Eastern Spain.</title>
        <authorList>
            <person name="Duran D."/>
            <person name="Rey L."/>
            <person name="Navarro A."/>
            <person name="Busquets A."/>
            <person name="Imperial J."/>
            <person name="Ruiz-Argueso T."/>
        </authorList>
    </citation>
    <scope>NUCLEOTIDE SEQUENCE [LARGE SCALE GENOMIC DNA]</scope>
    <source>
        <strain evidence="2 3">LmjM3</strain>
    </source>
</reference>
<evidence type="ECO:0008006" key="4">
    <source>
        <dbReference type="Google" id="ProtNLM"/>
    </source>
</evidence>
<evidence type="ECO:0000313" key="3">
    <source>
        <dbReference type="Proteomes" id="UP000051913"/>
    </source>
</evidence>
<protein>
    <recommendedName>
        <fullName evidence="4">DUF3102 domain-containing protein</fullName>
    </recommendedName>
</protein>
<feature type="region of interest" description="Disordered" evidence="1">
    <location>
        <begin position="198"/>
        <end position="219"/>
    </location>
</feature>
<dbReference type="EMBL" id="LLXX01000128">
    <property type="protein sequence ID" value="KRR04226.1"/>
    <property type="molecule type" value="Genomic_DNA"/>
</dbReference>
<name>A0A0R3L8J1_9BRAD</name>
<dbReference type="InterPro" id="IPR021451">
    <property type="entry name" value="DUF3102"/>
</dbReference>
<organism evidence="2 3">
    <name type="scientific">Bradyrhizobium valentinum</name>
    <dbReference type="NCBI Taxonomy" id="1518501"/>
    <lineage>
        <taxon>Bacteria</taxon>
        <taxon>Pseudomonadati</taxon>
        <taxon>Pseudomonadota</taxon>
        <taxon>Alphaproteobacteria</taxon>
        <taxon>Hyphomicrobiales</taxon>
        <taxon>Nitrobacteraceae</taxon>
        <taxon>Bradyrhizobium</taxon>
    </lineage>
</organism>
<gene>
    <name evidence="2" type="ORF">CP49_23680</name>
</gene>
<evidence type="ECO:0000313" key="2">
    <source>
        <dbReference type="EMBL" id="KRR04226.1"/>
    </source>
</evidence>
<sequence>MTISAETTNVVALYPPRKDVEEAPLDEFLDELAERVRDHCRSTTASIIAIGRALVQAKDHVEHGQFKQWVTSQCGFTIRTAQNYMRAYALASQAGEIISLLNPAALYRLSAPKTPPGAITRVVEMLHRGFIPTEAEIIVLIMCLSLAHDDPEAHEEGVDEQTTLELARELHSRLGEELVSKLIGSRWSDLRKHLRNALEQSSRAAKPRGSQLRTEAISG</sequence>
<dbReference type="RefSeq" id="WP_057852311.1">
    <property type="nucleotide sequence ID" value="NZ_LLXX01000128.1"/>
</dbReference>
<proteinExistence type="predicted"/>
<keyword evidence="3" id="KW-1185">Reference proteome</keyword>
<dbReference type="AlphaFoldDB" id="A0A0R3L8J1"/>
<dbReference type="Proteomes" id="UP000051913">
    <property type="component" value="Unassembled WGS sequence"/>
</dbReference>